<dbReference type="SUPFAM" id="SSF56112">
    <property type="entry name" value="Protein kinase-like (PK-like)"/>
    <property type="match status" value="1"/>
</dbReference>
<dbReference type="PANTHER" id="PTHR47634:SF9">
    <property type="entry name" value="PROTEIN KINASE DOMAIN-CONTAINING PROTEIN-RELATED"/>
    <property type="match status" value="1"/>
</dbReference>
<keyword evidence="5" id="KW-0418">Kinase</keyword>
<keyword evidence="6" id="KW-0067">ATP-binding</keyword>
<dbReference type="GO" id="GO:0050684">
    <property type="term" value="P:regulation of mRNA processing"/>
    <property type="evidence" value="ECO:0007669"/>
    <property type="project" value="TreeGrafter"/>
</dbReference>
<sequence length="157" mass="17823">MSSPQHENYEAEPCFILASLGDTEDLERYEVGGFHPVHLGDVYDGRYRVVHKLSAGGFSTVWLTRDNREHSWVALKIIAAGTSKCILAKRELSRYTASQYTSDTVSLFLVKHRNFTLDGLNGRHLYLVIPILGPPMSRLSDGLLSRIRPWLSRRTSY</sequence>
<evidence type="ECO:0000256" key="2">
    <source>
        <dbReference type="ARBA" id="ARBA00022527"/>
    </source>
</evidence>
<evidence type="ECO:0000256" key="4">
    <source>
        <dbReference type="ARBA" id="ARBA00022741"/>
    </source>
</evidence>
<dbReference type="GO" id="GO:0000245">
    <property type="term" value="P:spliceosomal complex assembly"/>
    <property type="evidence" value="ECO:0007669"/>
    <property type="project" value="TreeGrafter"/>
</dbReference>
<evidence type="ECO:0000256" key="6">
    <source>
        <dbReference type="ARBA" id="ARBA00022840"/>
    </source>
</evidence>
<dbReference type="InParanoid" id="A0A2J6T4Q2"/>
<comment type="catalytic activity">
    <reaction evidence="8">
        <text>L-seryl-[protein] + ATP = O-phospho-L-seryl-[protein] + ADP + H(+)</text>
        <dbReference type="Rhea" id="RHEA:17989"/>
        <dbReference type="Rhea" id="RHEA-COMP:9863"/>
        <dbReference type="Rhea" id="RHEA-COMP:11604"/>
        <dbReference type="ChEBI" id="CHEBI:15378"/>
        <dbReference type="ChEBI" id="CHEBI:29999"/>
        <dbReference type="ChEBI" id="CHEBI:30616"/>
        <dbReference type="ChEBI" id="CHEBI:83421"/>
        <dbReference type="ChEBI" id="CHEBI:456216"/>
        <dbReference type="EC" id="2.7.11.1"/>
    </reaction>
</comment>
<dbReference type="Proteomes" id="UP000235371">
    <property type="component" value="Unassembled WGS sequence"/>
</dbReference>
<dbReference type="STRING" id="1095630.A0A2J6T4Q2"/>
<dbReference type="Gene3D" id="3.30.200.20">
    <property type="entry name" value="Phosphorylase Kinase, domain 1"/>
    <property type="match status" value="1"/>
</dbReference>
<accession>A0A2J6T4Q2</accession>
<dbReference type="RefSeq" id="XP_024734903.1">
    <property type="nucleotide sequence ID" value="XM_024880575.1"/>
</dbReference>
<evidence type="ECO:0000256" key="7">
    <source>
        <dbReference type="ARBA" id="ARBA00047899"/>
    </source>
</evidence>
<evidence type="ECO:0000256" key="5">
    <source>
        <dbReference type="ARBA" id="ARBA00022777"/>
    </source>
</evidence>
<dbReference type="GO" id="GO:0005634">
    <property type="term" value="C:nucleus"/>
    <property type="evidence" value="ECO:0007669"/>
    <property type="project" value="TreeGrafter"/>
</dbReference>
<dbReference type="PANTHER" id="PTHR47634">
    <property type="entry name" value="PROTEIN KINASE DOMAIN-CONTAINING PROTEIN-RELATED"/>
    <property type="match status" value="1"/>
</dbReference>
<keyword evidence="4" id="KW-0547">Nucleotide-binding</keyword>
<evidence type="ECO:0000256" key="1">
    <source>
        <dbReference type="ARBA" id="ARBA00012513"/>
    </source>
</evidence>
<dbReference type="GO" id="GO:0005737">
    <property type="term" value="C:cytoplasm"/>
    <property type="evidence" value="ECO:0007669"/>
    <property type="project" value="TreeGrafter"/>
</dbReference>
<dbReference type="InterPro" id="IPR011009">
    <property type="entry name" value="Kinase-like_dom_sf"/>
</dbReference>
<evidence type="ECO:0000313" key="10">
    <source>
        <dbReference type="Proteomes" id="UP000235371"/>
    </source>
</evidence>
<dbReference type="OrthoDB" id="5979581at2759"/>
<reference evidence="9 10" key="1">
    <citation type="submission" date="2016-04" db="EMBL/GenBank/DDBJ databases">
        <title>A degradative enzymes factory behind the ericoid mycorrhizal symbiosis.</title>
        <authorList>
            <consortium name="DOE Joint Genome Institute"/>
            <person name="Martino E."/>
            <person name="Morin E."/>
            <person name="Grelet G."/>
            <person name="Kuo A."/>
            <person name="Kohler A."/>
            <person name="Daghino S."/>
            <person name="Barry K."/>
            <person name="Choi C."/>
            <person name="Cichocki N."/>
            <person name="Clum A."/>
            <person name="Copeland A."/>
            <person name="Hainaut M."/>
            <person name="Haridas S."/>
            <person name="Labutti K."/>
            <person name="Lindquist E."/>
            <person name="Lipzen A."/>
            <person name="Khouja H.-R."/>
            <person name="Murat C."/>
            <person name="Ohm R."/>
            <person name="Olson A."/>
            <person name="Spatafora J."/>
            <person name="Veneault-Fourrey C."/>
            <person name="Henrissat B."/>
            <person name="Grigoriev I."/>
            <person name="Martin F."/>
            <person name="Perotto S."/>
        </authorList>
    </citation>
    <scope>NUCLEOTIDE SEQUENCE [LARGE SCALE GENOMIC DNA]</scope>
    <source>
        <strain evidence="9 10">E</strain>
    </source>
</reference>
<keyword evidence="2" id="KW-0723">Serine/threonine-protein kinase</keyword>
<evidence type="ECO:0000256" key="8">
    <source>
        <dbReference type="ARBA" id="ARBA00048679"/>
    </source>
</evidence>
<organism evidence="9 10">
    <name type="scientific">Hyaloscypha bicolor E</name>
    <dbReference type="NCBI Taxonomy" id="1095630"/>
    <lineage>
        <taxon>Eukaryota</taxon>
        <taxon>Fungi</taxon>
        <taxon>Dikarya</taxon>
        <taxon>Ascomycota</taxon>
        <taxon>Pezizomycotina</taxon>
        <taxon>Leotiomycetes</taxon>
        <taxon>Helotiales</taxon>
        <taxon>Hyaloscyphaceae</taxon>
        <taxon>Hyaloscypha</taxon>
        <taxon>Hyaloscypha bicolor</taxon>
    </lineage>
</organism>
<keyword evidence="3" id="KW-0808">Transferase</keyword>
<protein>
    <recommendedName>
        <fullName evidence="1">non-specific serine/threonine protein kinase</fullName>
        <ecNumber evidence="1">2.7.11.1</ecNumber>
    </recommendedName>
</protein>
<gene>
    <name evidence="9" type="ORF">K444DRAFT_614685</name>
</gene>
<dbReference type="GeneID" id="36588652"/>
<keyword evidence="10" id="KW-1185">Reference proteome</keyword>
<dbReference type="EMBL" id="KZ613838">
    <property type="protein sequence ID" value="PMD57999.1"/>
    <property type="molecule type" value="Genomic_DNA"/>
</dbReference>
<dbReference type="InterPro" id="IPR051334">
    <property type="entry name" value="SRPK"/>
</dbReference>
<comment type="catalytic activity">
    <reaction evidence="7">
        <text>L-threonyl-[protein] + ATP = O-phospho-L-threonyl-[protein] + ADP + H(+)</text>
        <dbReference type="Rhea" id="RHEA:46608"/>
        <dbReference type="Rhea" id="RHEA-COMP:11060"/>
        <dbReference type="Rhea" id="RHEA-COMP:11605"/>
        <dbReference type="ChEBI" id="CHEBI:15378"/>
        <dbReference type="ChEBI" id="CHEBI:30013"/>
        <dbReference type="ChEBI" id="CHEBI:30616"/>
        <dbReference type="ChEBI" id="CHEBI:61977"/>
        <dbReference type="ChEBI" id="CHEBI:456216"/>
        <dbReference type="EC" id="2.7.11.1"/>
    </reaction>
</comment>
<evidence type="ECO:0000313" key="9">
    <source>
        <dbReference type="EMBL" id="PMD57999.1"/>
    </source>
</evidence>
<dbReference type="EC" id="2.7.11.1" evidence="1"/>
<proteinExistence type="predicted"/>
<dbReference type="GO" id="GO:0005524">
    <property type="term" value="F:ATP binding"/>
    <property type="evidence" value="ECO:0007669"/>
    <property type="project" value="UniProtKB-KW"/>
</dbReference>
<name>A0A2J6T4Q2_9HELO</name>
<dbReference type="GO" id="GO:0004674">
    <property type="term" value="F:protein serine/threonine kinase activity"/>
    <property type="evidence" value="ECO:0007669"/>
    <property type="project" value="UniProtKB-KW"/>
</dbReference>
<dbReference type="AlphaFoldDB" id="A0A2J6T4Q2"/>
<evidence type="ECO:0000256" key="3">
    <source>
        <dbReference type="ARBA" id="ARBA00022679"/>
    </source>
</evidence>